<keyword evidence="11" id="KW-0496">Mitochondrion</keyword>
<organism evidence="11">
    <name type="scientific">Euhadra amaliae</name>
    <dbReference type="NCBI Taxonomy" id="87838"/>
    <lineage>
        <taxon>Eukaryota</taxon>
        <taxon>Metazoa</taxon>
        <taxon>Spiralia</taxon>
        <taxon>Lophotrochozoa</taxon>
        <taxon>Mollusca</taxon>
        <taxon>Gastropoda</taxon>
        <taxon>Heterobranchia</taxon>
        <taxon>Euthyneura</taxon>
        <taxon>Panpulmonata</taxon>
        <taxon>Eupulmonata</taxon>
        <taxon>Stylommatophora</taxon>
        <taxon>Helicina</taxon>
        <taxon>Camaenoidea</taxon>
        <taxon>Camaenidae</taxon>
        <taxon>Bradybaeninae</taxon>
        <taxon>Euhadra</taxon>
    </lineage>
</organism>
<feature type="transmembrane region" description="Helical" evidence="10">
    <location>
        <begin position="6"/>
        <end position="22"/>
    </location>
</feature>
<evidence type="ECO:0000256" key="5">
    <source>
        <dbReference type="ARBA" id="ARBA00022967"/>
    </source>
</evidence>
<evidence type="ECO:0000256" key="6">
    <source>
        <dbReference type="ARBA" id="ARBA00022989"/>
    </source>
</evidence>
<keyword evidence="6 10" id="KW-1133">Transmembrane helix</keyword>
<name>Q75YV2_9EUPU</name>
<protein>
    <recommendedName>
        <fullName evidence="3">NADH-ubiquinone oxidoreductase chain 4L</fullName>
    </recommendedName>
    <alternativeName>
        <fullName evidence="9">NADH dehydrogenase subunit 4L</fullName>
    </alternativeName>
</protein>
<feature type="transmembrane region" description="Helical" evidence="10">
    <location>
        <begin position="58"/>
        <end position="80"/>
    </location>
</feature>
<dbReference type="AlphaFoldDB" id="Q75YV2"/>
<keyword evidence="5" id="KW-1278">Translocase</keyword>
<comment type="subcellular location">
    <subcellularLocation>
        <location evidence="1">Membrane</location>
        <topology evidence="1">Multi-pass membrane protein</topology>
    </subcellularLocation>
</comment>
<evidence type="ECO:0000256" key="1">
    <source>
        <dbReference type="ARBA" id="ARBA00004141"/>
    </source>
</evidence>
<evidence type="ECO:0000256" key="3">
    <source>
        <dbReference type="ARBA" id="ARBA00016612"/>
    </source>
</evidence>
<comment type="similarity">
    <text evidence="2">Belongs to the complex I subunit 4L family.</text>
</comment>
<dbReference type="EMBL" id="AB119730">
    <property type="protein sequence ID" value="BAC99233.1"/>
    <property type="molecule type" value="Genomic_DNA"/>
</dbReference>
<evidence type="ECO:0000256" key="10">
    <source>
        <dbReference type="SAM" id="Phobius"/>
    </source>
</evidence>
<dbReference type="Gene3D" id="1.10.287.3510">
    <property type="match status" value="1"/>
</dbReference>
<evidence type="ECO:0000256" key="7">
    <source>
        <dbReference type="ARBA" id="ARBA00023027"/>
    </source>
</evidence>
<evidence type="ECO:0000256" key="9">
    <source>
        <dbReference type="ARBA" id="ARBA00031586"/>
    </source>
</evidence>
<gene>
    <name evidence="11" type="primary">ND4L</name>
</gene>
<proteinExistence type="inferred from homology"/>
<dbReference type="Pfam" id="PF00420">
    <property type="entry name" value="Oxidored_q2"/>
    <property type="match status" value="1"/>
</dbReference>
<keyword evidence="7" id="KW-0520">NAD</keyword>
<evidence type="ECO:0000313" key="11">
    <source>
        <dbReference type="EMBL" id="BAC99233.1"/>
    </source>
</evidence>
<geneLocation type="mitochondrion" evidence="11"/>
<dbReference type="GO" id="GO:0016020">
    <property type="term" value="C:membrane"/>
    <property type="evidence" value="ECO:0007669"/>
    <property type="project" value="UniProtKB-SubCell"/>
</dbReference>
<accession>Q75YV2</accession>
<keyword evidence="4 10" id="KW-0812">Transmembrane</keyword>
<reference evidence="11" key="1">
    <citation type="journal article" date="2003" name="Nature">
        <title>Evolution: single-gene speciation by left-right reversal.</title>
        <authorList>
            <person name="Ueshima R."/>
            <person name="Asami T."/>
        </authorList>
    </citation>
    <scope>NUCLEOTIDE SEQUENCE</scope>
    <source>
        <strain evidence="11">196</strain>
        <tissue evidence="11">Muscle</tissue>
    </source>
</reference>
<evidence type="ECO:0000256" key="8">
    <source>
        <dbReference type="ARBA" id="ARBA00023136"/>
    </source>
</evidence>
<dbReference type="InterPro" id="IPR039428">
    <property type="entry name" value="NUOK/Mnh_C1-like"/>
</dbReference>
<keyword evidence="8 10" id="KW-0472">Membrane</keyword>
<sequence length="93" mass="10309">MESSYFHTYLVLFCILWTLILMTKKSVLMCLISLEFLHFFLFLIFYSQTPPLMGTYTVVVALLCFAAGGAAMGLSILVTISRQSGGDLIVSSI</sequence>
<feature type="transmembrane region" description="Helical" evidence="10">
    <location>
        <begin position="27"/>
        <end position="46"/>
    </location>
</feature>
<evidence type="ECO:0000256" key="2">
    <source>
        <dbReference type="ARBA" id="ARBA00010519"/>
    </source>
</evidence>
<evidence type="ECO:0000256" key="4">
    <source>
        <dbReference type="ARBA" id="ARBA00022692"/>
    </source>
</evidence>